<evidence type="ECO:0000256" key="4">
    <source>
        <dbReference type="ARBA" id="ARBA00022771"/>
    </source>
</evidence>
<evidence type="ECO:0000256" key="2">
    <source>
        <dbReference type="ARBA" id="ARBA00006177"/>
    </source>
</evidence>
<dbReference type="GO" id="GO:0008270">
    <property type="term" value="F:zinc ion binding"/>
    <property type="evidence" value="ECO:0007669"/>
    <property type="project" value="UniProtKB-KW"/>
</dbReference>
<comment type="similarity">
    <text evidence="2">Belongs to the THAP1 family.</text>
</comment>
<feature type="domain" description="THAP-type" evidence="13">
    <location>
        <begin position="1"/>
        <end position="89"/>
    </location>
</feature>
<evidence type="ECO:0000256" key="12">
    <source>
        <dbReference type="PROSITE-ProRule" id="PRU00309"/>
    </source>
</evidence>
<evidence type="ECO:0000256" key="3">
    <source>
        <dbReference type="ARBA" id="ARBA00022723"/>
    </source>
</evidence>
<evidence type="ECO:0000256" key="11">
    <source>
        <dbReference type="ARBA" id="ARBA00023306"/>
    </source>
</evidence>
<keyword evidence="10" id="KW-0539">Nucleus</keyword>
<keyword evidence="4 12" id="KW-0863">Zinc-finger</keyword>
<dbReference type="SMART" id="SM00980">
    <property type="entry name" value="THAP"/>
    <property type="match status" value="1"/>
</dbReference>
<dbReference type="SUPFAM" id="SSF57716">
    <property type="entry name" value="Glucocorticoid receptor-like (DNA-binding domain)"/>
    <property type="match status" value="1"/>
</dbReference>
<evidence type="ECO:0000256" key="5">
    <source>
        <dbReference type="ARBA" id="ARBA00022833"/>
    </source>
</evidence>
<evidence type="ECO:0000313" key="14">
    <source>
        <dbReference type="EMBL" id="KAK0179714.1"/>
    </source>
</evidence>
<reference evidence="14" key="2">
    <citation type="submission" date="2023-03" db="EMBL/GenBank/DDBJ databases">
        <authorList>
            <person name="Inwood S.N."/>
            <person name="Skelly J.G."/>
            <person name="Guhlin J."/>
            <person name="Harrop T.W.R."/>
            <person name="Goldson S.G."/>
            <person name="Dearden P.K."/>
        </authorList>
    </citation>
    <scope>NUCLEOTIDE SEQUENCE</scope>
    <source>
        <strain evidence="14">Lincoln</strain>
        <tissue evidence="14">Whole body</tissue>
    </source>
</reference>
<keyword evidence="9" id="KW-0804">Transcription</keyword>
<evidence type="ECO:0000256" key="9">
    <source>
        <dbReference type="ARBA" id="ARBA00023163"/>
    </source>
</evidence>
<keyword evidence="7" id="KW-0175">Coiled coil</keyword>
<dbReference type="PROSITE" id="PS50950">
    <property type="entry name" value="ZF_THAP"/>
    <property type="match status" value="1"/>
</dbReference>
<keyword evidence="15" id="KW-1185">Reference proteome</keyword>
<protein>
    <recommendedName>
        <fullName evidence="13">THAP-type domain-containing protein</fullName>
    </recommendedName>
</protein>
<comment type="subcellular location">
    <subcellularLocation>
        <location evidence="1">Nucleus</location>
        <location evidence="1">Nucleoplasm</location>
    </subcellularLocation>
</comment>
<keyword evidence="6" id="KW-0805">Transcription regulation</keyword>
<proteinExistence type="inferred from homology"/>
<evidence type="ECO:0000313" key="15">
    <source>
        <dbReference type="Proteomes" id="UP001168972"/>
    </source>
</evidence>
<dbReference type="GO" id="GO:0043565">
    <property type="term" value="F:sequence-specific DNA binding"/>
    <property type="evidence" value="ECO:0007669"/>
    <property type="project" value="InterPro"/>
</dbReference>
<keyword evidence="8 12" id="KW-0238">DNA-binding</keyword>
<reference evidence="14" key="1">
    <citation type="journal article" date="2023" name="bioRxiv">
        <title>Scaffold-level genome assemblies of two parasitoid biocontrol wasps reveal the parthenogenesis mechanism and an associated novel virus.</title>
        <authorList>
            <person name="Inwood S."/>
            <person name="Skelly J."/>
            <person name="Guhlin J."/>
            <person name="Harrop T."/>
            <person name="Goldson S."/>
            <person name="Dearden P."/>
        </authorList>
    </citation>
    <scope>NUCLEOTIDE SEQUENCE</scope>
    <source>
        <strain evidence="14">Lincoln</strain>
        <tissue evidence="14">Whole body</tissue>
    </source>
</reference>
<gene>
    <name evidence="14" type="ORF">PV327_005442</name>
</gene>
<comment type="caution">
    <text evidence="14">The sequence shown here is derived from an EMBL/GenBank/DDBJ whole genome shotgun (WGS) entry which is preliminary data.</text>
</comment>
<accession>A0AA39G1C8</accession>
<dbReference type="Proteomes" id="UP001168972">
    <property type="component" value="Unassembled WGS sequence"/>
</dbReference>
<dbReference type="InterPro" id="IPR038441">
    <property type="entry name" value="THAP_Znf_sf"/>
</dbReference>
<dbReference type="InterPro" id="IPR006612">
    <property type="entry name" value="THAP_Znf"/>
</dbReference>
<dbReference type="Pfam" id="PF05485">
    <property type="entry name" value="THAP"/>
    <property type="match status" value="1"/>
</dbReference>
<evidence type="ECO:0000256" key="6">
    <source>
        <dbReference type="ARBA" id="ARBA00023015"/>
    </source>
</evidence>
<keyword evidence="5" id="KW-0862">Zinc</keyword>
<dbReference type="Gene3D" id="6.20.210.20">
    <property type="entry name" value="THAP domain"/>
    <property type="match status" value="1"/>
</dbReference>
<dbReference type="PANTHER" id="PTHR46600">
    <property type="entry name" value="THAP DOMAIN-CONTAINING"/>
    <property type="match status" value="1"/>
</dbReference>
<dbReference type="InterPro" id="IPR026516">
    <property type="entry name" value="THAP1/10"/>
</dbReference>
<name>A0AA39G1C8_MICHY</name>
<dbReference type="PANTHER" id="PTHR46600:SF1">
    <property type="entry name" value="THAP DOMAIN-CONTAINING PROTEIN 1"/>
    <property type="match status" value="1"/>
</dbReference>
<dbReference type="AlphaFoldDB" id="A0AA39G1C8"/>
<evidence type="ECO:0000256" key="1">
    <source>
        <dbReference type="ARBA" id="ARBA00004642"/>
    </source>
</evidence>
<organism evidence="14 15">
    <name type="scientific">Microctonus hyperodae</name>
    <name type="common">Parasitoid wasp</name>
    <dbReference type="NCBI Taxonomy" id="165561"/>
    <lineage>
        <taxon>Eukaryota</taxon>
        <taxon>Metazoa</taxon>
        <taxon>Ecdysozoa</taxon>
        <taxon>Arthropoda</taxon>
        <taxon>Hexapoda</taxon>
        <taxon>Insecta</taxon>
        <taxon>Pterygota</taxon>
        <taxon>Neoptera</taxon>
        <taxon>Endopterygota</taxon>
        <taxon>Hymenoptera</taxon>
        <taxon>Apocrita</taxon>
        <taxon>Ichneumonoidea</taxon>
        <taxon>Braconidae</taxon>
        <taxon>Euphorinae</taxon>
        <taxon>Microctonus</taxon>
    </lineage>
</organism>
<keyword evidence="3" id="KW-0479">Metal-binding</keyword>
<dbReference type="GO" id="GO:0005654">
    <property type="term" value="C:nucleoplasm"/>
    <property type="evidence" value="ECO:0007669"/>
    <property type="project" value="UniProtKB-SubCell"/>
</dbReference>
<evidence type="ECO:0000256" key="8">
    <source>
        <dbReference type="ARBA" id="ARBA00023125"/>
    </source>
</evidence>
<keyword evidence="11" id="KW-0131">Cell cycle</keyword>
<dbReference type="SMART" id="SM00692">
    <property type="entry name" value="DM3"/>
    <property type="match status" value="1"/>
</dbReference>
<evidence type="ECO:0000256" key="10">
    <source>
        <dbReference type="ARBA" id="ARBA00023242"/>
    </source>
</evidence>
<evidence type="ECO:0000256" key="7">
    <source>
        <dbReference type="ARBA" id="ARBA00023054"/>
    </source>
</evidence>
<sequence>MPWCCSVPGCKSNSQLSVFTVPKDRKRRKKWQNVINVKKLKTHHHICEKHFASDDIVHFTEHRDENGYLLARIPLERRYLSSSAIPCFLLPKNEENIIKEKIINNSVDIKDALICHDYAKKIAETDLCKDAFNNVGKPCFRLDINTANRIDEYSALKFHDYSQKAN</sequence>
<evidence type="ECO:0000259" key="13">
    <source>
        <dbReference type="PROSITE" id="PS50950"/>
    </source>
</evidence>
<dbReference type="EMBL" id="JAQQBR010000003">
    <property type="protein sequence ID" value="KAK0179714.1"/>
    <property type="molecule type" value="Genomic_DNA"/>
</dbReference>